<evidence type="ECO:0000313" key="2">
    <source>
        <dbReference type="Proteomes" id="UP000266649"/>
    </source>
</evidence>
<keyword evidence="2" id="KW-1185">Reference proteome</keyword>
<organism evidence="1 2">
    <name type="scientific">Gemmobacter lutimaris</name>
    <dbReference type="NCBI Taxonomy" id="2306023"/>
    <lineage>
        <taxon>Bacteria</taxon>
        <taxon>Pseudomonadati</taxon>
        <taxon>Pseudomonadota</taxon>
        <taxon>Alphaproteobacteria</taxon>
        <taxon>Rhodobacterales</taxon>
        <taxon>Paracoccaceae</taxon>
        <taxon>Gemmobacter</taxon>
    </lineage>
</organism>
<sequence length="62" mass="6759">MPGSVRARILAVLVAAVLLVVAGAFTASVREMRDVAVRNVTAPDQPMQVFMARARYQSRGMR</sequence>
<dbReference type="AlphaFoldDB" id="A0A398BLA0"/>
<accession>A0A398BLA0</accession>
<dbReference type="EMBL" id="QXXQ01000013">
    <property type="protein sequence ID" value="RID90444.1"/>
    <property type="molecule type" value="Genomic_DNA"/>
</dbReference>
<reference evidence="1 2" key="1">
    <citation type="submission" date="2018-09" db="EMBL/GenBank/DDBJ databases">
        <title>Gemmobacter lutimaris sp. nov., a marine bacterium isolated from tidal flat.</title>
        <authorList>
            <person name="Lee D.W."/>
            <person name="Yoo Y."/>
            <person name="Kim J.-J."/>
            <person name="Kim B.S."/>
        </authorList>
    </citation>
    <scope>NUCLEOTIDE SEQUENCE [LARGE SCALE GENOMIC DNA]</scope>
    <source>
        <strain evidence="1 2">YJ-T1-11</strain>
    </source>
</reference>
<dbReference type="Proteomes" id="UP000266649">
    <property type="component" value="Unassembled WGS sequence"/>
</dbReference>
<name>A0A398BLA0_9RHOB</name>
<evidence type="ECO:0000313" key="1">
    <source>
        <dbReference type="EMBL" id="RID90444.1"/>
    </source>
</evidence>
<proteinExistence type="predicted"/>
<protein>
    <submittedName>
        <fullName evidence="1">Uncharacterized protein</fullName>
    </submittedName>
</protein>
<comment type="caution">
    <text evidence="1">The sequence shown here is derived from an EMBL/GenBank/DDBJ whole genome shotgun (WGS) entry which is preliminary data.</text>
</comment>
<gene>
    <name evidence="1" type="ORF">D2N39_18015</name>
</gene>